<gene>
    <name evidence="2" type="ORF">CEURO_LOCUS3889</name>
</gene>
<dbReference type="EMBL" id="CAMAPE010000006">
    <property type="protein sequence ID" value="CAH9071067.1"/>
    <property type="molecule type" value="Genomic_DNA"/>
</dbReference>
<comment type="caution">
    <text evidence="2">The sequence shown here is derived from an EMBL/GenBank/DDBJ whole genome shotgun (WGS) entry which is preliminary data.</text>
</comment>
<dbReference type="AlphaFoldDB" id="A0A9P0YP76"/>
<dbReference type="Proteomes" id="UP001152484">
    <property type="component" value="Unassembled WGS sequence"/>
</dbReference>
<reference evidence="2" key="1">
    <citation type="submission" date="2022-07" db="EMBL/GenBank/DDBJ databases">
        <authorList>
            <person name="Macas J."/>
            <person name="Novak P."/>
            <person name="Neumann P."/>
        </authorList>
    </citation>
    <scope>NUCLEOTIDE SEQUENCE</scope>
</reference>
<sequence>MAINGRNLALAHPTRGSSDRRRWGGGGEQASSDDRQLLMEGGAASDTAGGHISGFVGDDGYHLESSRHAMAASNLQLMMTTMDGEGGFWLRSAKSQYFWIQNRFLADFLYFG</sequence>
<protein>
    <submittedName>
        <fullName evidence="2">Uncharacterized protein</fullName>
    </submittedName>
</protein>
<evidence type="ECO:0000256" key="1">
    <source>
        <dbReference type="SAM" id="MobiDB-lite"/>
    </source>
</evidence>
<organism evidence="2 3">
    <name type="scientific">Cuscuta europaea</name>
    <name type="common">European dodder</name>
    <dbReference type="NCBI Taxonomy" id="41803"/>
    <lineage>
        <taxon>Eukaryota</taxon>
        <taxon>Viridiplantae</taxon>
        <taxon>Streptophyta</taxon>
        <taxon>Embryophyta</taxon>
        <taxon>Tracheophyta</taxon>
        <taxon>Spermatophyta</taxon>
        <taxon>Magnoliopsida</taxon>
        <taxon>eudicotyledons</taxon>
        <taxon>Gunneridae</taxon>
        <taxon>Pentapetalae</taxon>
        <taxon>asterids</taxon>
        <taxon>lamiids</taxon>
        <taxon>Solanales</taxon>
        <taxon>Convolvulaceae</taxon>
        <taxon>Cuscuteae</taxon>
        <taxon>Cuscuta</taxon>
        <taxon>Cuscuta subgen. Cuscuta</taxon>
    </lineage>
</organism>
<evidence type="ECO:0000313" key="2">
    <source>
        <dbReference type="EMBL" id="CAH9071067.1"/>
    </source>
</evidence>
<evidence type="ECO:0000313" key="3">
    <source>
        <dbReference type="Proteomes" id="UP001152484"/>
    </source>
</evidence>
<name>A0A9P0YP76_CUSEU</name>
<accession>A0A9P0YP76</accession>
<feature type="region of interest" description="Disordered" evidence="1">
    <location>
        <begin position="1"/>
        <end position="34"/>
    </location>
</feature>
<keyword evidence="3" id="KW-1185">Reference proteome</keyword>
<proteinExistence type="predicted"/>